<evidence type="ECO:0000313" key="1">
    <source>
        <dbReference type="EMBL" id="MBD2692283.1"/>
    </source>
</evidence>
<gene>
    <name evidence="1" type="ORF">H6G68_11025</name>
</gene>
<sequence length="267" mass="30133">MLKNYGGVMTTKCTSFSELENLQSFKKSKGQDNIDELRFSKFSEIRIKKCNLVKFQSSKKAINLVTARLVFSTGSYNISSQNNYDNRTIITSSGGELIGSILIKDYFQEHPTKRKALAKNVAKYITSTDTVLEVLDLGTSRKIREGFDATVMLLAECGNVILSTLNHLSKPSPDNKDLLVLEEKWEILITSMACSSNIPAQKRFDAIVKLIPDSKRRSVKTAIIDALLIMEDEIDIESIKGQLEYFLSDSEHDEYVKEYAKEAMEDM</sequence>
<dbReference type="EMBL" id="JACJTQ010000014">
    <property type="protein sequence ID" value="MBD2692283.1"/>
    <property type="molecule type" value="Genomic_DNA"/>
</dbReference>
<reference evidence="1 2" key="1">
    <citation type="journal article" date="2020" name="ISME J.">
        <title>Comparative genomics reveals insights into cyanobacterial evolution and habitat adaptation.</title>
        <authorList>
            <person name="Chen M.Y."/>
            <person name="Teng W.K."/>
            <person name="Zhao L."/>
            <person name="Hu C.X."/>
            <person name="Zhou Y.K."/>
            <person name="Han B.P."/>
            <person name="Song L.R."/>
            <person name="Shu W.S."/>
        </authorList>
    </citation>
    <scope>NUCLEOTIDE SEQUENCE [LARGE SCALE GENOMIC DNA]</scope>
    <source>
        <strain evidence="1 2">FACHB-362</strain>
    </source>
</reference>
<proteinExistence type="predicted"/>
<evidence type="ECO:0000313" key="2">
    <source>
        <dbReference type="Proteomes" id="UP000660381"/>
    </source>
</evidence>
<comment type="caution">
    <text evidence="1">The sequence shown here is derived from an EMBL/GenBank/DDBJ whole genome shotgun (WGS) entry which is preliminary data.</text>
</comment>
<organism evidence="1 2">
    <name type="scientific">Anabaena catenula FACHB-362</name>
    <dbReference type="NCBI Taxonomy" id="2692877"/>
    <lineage>
        <taxon>Bacteria</taxon>
        <taxon>Bacillati</taxon>
        <taxon>Cyanobacteriota</taxon>
        <taxon>Cyanophyceae</taxon>
        <taxon>Nostocales</taxon>
        <taxon>Nostocaceae</taxon>
        <taxon>Anabaena</taxon>
    </lineage>
</organism>
<dbReference type="Proteomes" id="UP000660381">
    <property type="component" value="Unassembled WGS sequence"/>
</dbReference>
<protein>
    <submittedName>
        <fullName evidence="1">Uncharacterized protein</fullName>
    </submittedName>
</protein>
<keyword evidence="2" id="KW-1185">Reference proteome</keyword>
<name>A0ABR8J3T4_9NOST</name>
<accession>A0ABR8J3T4</accession>
<dbReference type="RefSeq" id="WP_190906701.1">
    <property type="nucleotide sequence ID" value="NZ_JACJTQ010000014.1"/>
</dbReference>